<evidence type="ECO:0000313" key="3">
    <source>
        <dbReference type="Proteomes" id="UP000185511"/>
    </source>
</evidence>
<feature type="compositionally biased region" description="Low complexity" evidence="1">
    <location>
        <begin position="300"/>
        <end position="315"/>
    </location>
</feature>
<dbReference type="Pfam" id="PF11382">
    <property type="entry name" value="MctB"/>
    <property type="match status" value="1"/>
</dbReference>
<evidence type="ECO:0000313" key="2">
    <source>
        <dbReference type="EMBL" id="APU16331.1"/>
    </source>
</evidence>
<dbReference type="KEGG" id="acad:UA74_21530"/>
<dbReference type="EMBL" id="CP016076">
    <property type="protein sequence ID" value="APU16331.1"/>
    <property type="molecule type" value="Genomic_DNA"/>
</dbReference>
<dbReference type="AlphaFoldDB" id="A0AAC9LFA9"/>
<keyword evidence="3" id="KW-1185">Reference proteome</keyword>
<organism evidence="2 3">
    <name type="scientific">Actinoalloteichus fjordicus</name>
    <dbReference type="NCBI Taxonomy" id="1612552"/>
    <lineage>
        <taxon>Bacteria</taxon>
        <taxon>Bacillati</taxon>
        <taxon>Actinomycetota</taxon>
        <taxon>Actinomycetes</taxon>
        <taxon>Pseudonocardiales</taxon>
        <taxon>Pseudonocardiaceae</taxon>
        <taxon>Actinoalloteichus</taxon>
    </lineage>
</organism>
<name>A0AAC9LFA9_9PSEU</name>
<reference evidence="3" key="1">
    <citation type="submission" date="2016-06" db="EMBL/GenBank/DDBJ databases">
        <title>Complete genome sequence of Actinoalloteichus fjordicus DSM 46855 (=ADI127-17), type strain of the new species Actinoalloteichus fjordicus.</title>
        <authorList>
            <person name="Ruckert C."/>
            <person name="Nouioui I."/>
            <person name="Willmese J."/>
            <person name="van Wezel G."/>
            <person name="Klenk H.-P."/>
            <person name="Kalinowski J."/>
            <person name="Zotchev S.B."/>
        </authorList>
    </citation>
    <scope>NUCLEOTIDE SEQUENCE [LARGE SCALE GENOMIC DNA]</scope>
    <source>
        <strain evidence="3">ADI127-7</strain>
    </source>
</reference>
<dbReference type="GO" id="GO:0016020">
    <property type="term" value="C:membrane"/>
    <property type="evidence" value="ECO:0007669"/>
    <property type="project" value="InterPro"/>
</dbReference>
<dbReference type="GO" id="GO:0055070">
    <property type="term" value="P:copper ion homeostasis"/>
    <property type="evidence" value="ECO:0007669"/>
    <property type="project" value="InterPro"/>
</dbReference>
<dbReference type="RefSeq" id="WP_075765310.1">
    <property type="nucleotide sequence ID" value="NZ_CP016076.1"/>
</dbReference>
<sequence>MITLRYHLVAMASVFLALAVGVVLGSTAVADRLLAGIGSDGPSSAEQIATLQTERDDLAARLGDAEAFTAAVGGQTVAGALDGQSVALVSTVEADAADRDAIRELIGAAGGTVSGEIQLTDGFTDPARADQLRDLVRGVLPAGAQLPAAVDPGTLAGGLLGALLSTDPETDEPQASAEESAAALGGLVDGGFVQAGGDVEPGRLVLVLDGGVSAANAAGDRAAVVARLAAQLDRSGTGAVLAGRAGSATGTGSVGLVRADRAVTGSLSTVDEVDRAAGRIAVILALREQNEGAAGQYGVAEGAQGPAPDAQAPAGGAPPEPESAAEGRDAAAVDDDVPAGAGGG</sequence>
<accession>A0AAC9LFA9</accession>
<protein>
    <submittedName>
        <fullName evidence="2">DUF3186 family protein</fullName>
    </submittedName>
</protein>
<dbReference type="InterPro" id="IPR021522">
    <property type="entry name" value="MctB"/>
</dbReference>
<proteinExistence type="predicted"/>
<dbReference type="Proteomes" id="UP000185511">
    <property type="component" value="Chromosome"/>
</dbReference>
<evidence type="ECO:0000256" key="1">
    <source>
        <dbReference type="SAM" id="MobiDB-lite"/>
    </source>
</evidence>
<gene>
    <name evidence="2" type="ORF">UA74_21530</name>
</gene>
<feature type="region of interest" description="Disordered" evidence="1">
    <location>
        <begin position="296"/>
        <end position="344"/>
    </location>
</feature>